<dbReference type="Proteomes" id="UP000585638">
    <property type="component" value="Unassembled WGS sequence"/>
</dbReference>
<dbReference type="Gene3D" id="3.40.50.150">
    <property type="entry name" value="Vaccinia Virus protein VP39"/>
    <property type="match status" value="1"/>
</dbReference>
<keyword evidence="2 5" id="KW-0808">Transferase</keyword>
<sequence length="226" mass="24729">MTAVTDGESLDVRDYYRKRYASSTPAQQEWTIATAAPELVNLVNTGRIPRGSRVLEVGCGVGSESVYLASAGFELSAIDISADAVERAKALAECYGLGDRIEWAVGDVLSLPFDTEGYDVVVDRGCFHCLRAAERPTFAAEIGRVLRPKGLYVVRCLSSQRIGAPAPQPTSMFVKTFGVSSQELWETFSPYFACEQLELGSHAPDDESVPCGWLGLWRRLEQNRPA</sequence>
<dbReference type="EMBL" id="JACHIR010000002">
    <property type="protein sequence ID" value="MBB5896783.1"/>
    <property type="molecule type" value="Genomic_DNA"/>
</dbReference>
<evidence type="ECO:0000256" key="1">
    <source>
        <dbReference type="ARBA" id="ARBA00022603"/>
    </source>
</evidence>
<evidence type="ECO:0000313" key="6">
    <source>
        <dbReference type="Proteomes" id="UP000585638"/>
    </source>
</evidence>
<dbReference type="SUPFAM" id="SSF53335">
    <property type="entry name" value="S-adenosyl-L-methionine-dependent methyltransferases"/>
    <property type="match status" value="1"/>
</dbReference>
<evidence type="ECO:0000256" key="2">
    <source>
        <dbReference type="ARBA" id="ARBA00022679"/>
    </source>
</evidence>
<proteinExistence type="predicted"/>
<protein>
    <submittedName>
        <fullName evidence="5">SAM-dependent methyltransferase</fullName>
    </submittedName>
</protein>
<dbReference type="PANTHER" id="PTHR43464">
    <property type="entry name" value="METHYLTRANSFERASE"/>
    <property type="match status" value="1"/>
</dbReference>
<organism evidence="5 6">
    <name type="scientific">Kutzneria kofuensis</name>
    <dbReference type="NCBI Taxonomy" id="103725"/>
    <lineage>
        <taxon>Bacteria</taxon>
        <taxon>Bacillati</taxon>
        <taxon>Actinomycetota</taxon>
        <taxon>Actinomycetes</taxon>
        <taxon>Pseudonocardiales</taxon>
        <taxon>Pseudonocardiaceae</taxon>
        <taxon>Kutzneria</taxon>
    </lineage>
</organism>
<evidence type="ECO:0000313" key="5">
    <source>
        <dbReference type="EMBL" id="MBB5896783.1"/>
    </source>
</evidence>
<keyword evidence="3" id="KW-0949">S-adenosyl-L-methionine</keyword>
<reference evidence="5 6" key="1">
    <citation type="submission" date="2020-08" db="EMBL/GenBank/DDBJ databases">
        <title>Sequencing the genomes of 1000 actinobacteria strains.</title>
        <authorList>
            <person name="Klenk H.-P."/>
        </authorList>
    </citation>
    <scope>NUCLEOTIDE SEQUENCE [LARGE SCALE GENOMIC DNA]</scope>
    <source>
        <strain evidence="5 6">DSM 43851</strain>
    </source>
</reference>
<dbReference type="GO" id="GO:0008168">
    <property type="term" value="F:methyltransferase activity"/>
    <property type="evidence" value="ECO:0007669"/>
    <property type="project" value="UniProtKB-KW"/>
</dbReference>
<dbReference type="GO" id="GO:0032259">
    <property type="term" value="P:methylation"/>
    <property type="evidence" value="ECO:0007669"/>
    <property type="project" value="UniProtKB-KW"/>
</dbReference>
<comment type="caution">
    <text evidence="5">The sequence shown here is derived from an EMBL/GenBank/DDBJ whole genome shotgun (WGS) entry which is preliminary data.</text>
</comment>
<evidence type="ECO:0000256" key="3">
    <source>
        <dbReference type="ARBA" id="ARBA00022691"/>
    </source>
</evidence>
<dbReference type="PANTHER" id="PTHR43464:SF19">
    <property type="entry name" value="UBIQUINONE BIOSYNTHESIS O-METHYLTRANSFERASE, MITOCHONDRIAL"/>
    <property type="match status" value="1"/>
</dbReference>
<name>A0A7W9NLY1_9PSEU</name>
<feature type="domain" description="Methyltransferase" evidence="4">
    <location>
        <begin position="54"/>
        <end position="150"/>
    </location>
</feature>
<dbReference type="InterPro" id="IPR041698">
    <property type="entry name" value="Methyltransf_25"/>
</dbReference>
<gene>
    <name evidence="5" type="ORF">BJ998_008042</name>
</gene>
<dbReference type="Pfam" id="PF13649">
    <property type="entry name" value="Methyltransf_25"/>
    <property type="match status" value="1"/>
</dbReference>
<accession>A0A7W9NLY1</accession>
<dbReference type="InterPro" id="IPR029063">
    <property type="entry name" value="SAM-dependent_MTases_sf"/>
</dbReference>
<dbReference type="AlphaFoldDB" id="A0A7W9NLY1"/>
<keyword evidence="6" id="KW-1185">Reference proteome</keyword>
<dbReference type="CDD" id="cd02440">
    <property type="entry name" value="AdoMet_MTases"/>
    <property type="match status" value="1"/>
</dbReference>
<dbReference type="RefSeq" id="WP_184869291.1">
    <property type="nucleotide sequence ID" value="NZ_BAAAWY010000004.1"/>
</dbReference>
<keyword evidence="1 5" id="KW-0489">Methyltransferase</keyword>
<evidence type="ECO:0000259" key="4">
    <source>
        <dbReference type="Pfam" id="PF13649"/>
    </source>
</evidence>